<evidence type="ECO:0000313" key="9">
    <source>
        <dbReference type="Proteomes" id="UP000608071"/>
    </source>
</evidence>
<gene>
    <name evidence="8" type="ORF">H9647_13325</name>
</gene>
<dbReference type="PANTHER" id="PTHR48111:SF1">
    <property type="entry name" value="TWO-COMPONENT RESPONSE REGULATOR ORR33"/>
    <property type="match status" value="1"/>
</dbReference>
<feature type="DNA-binding region" description="OmpR/PhoB-type" evidence="6">
    <location>
        <begin position="172"/>
        <end position="271"/>
    </location>
</feature>
<dbReference type="Gene3D" id="1.10.10.10">
    <property type="entry name" value="Winged helix-like DNA-binding domain superfamily/Winged helix DNA-binding domain"/>
    <property type="match status" value="1"/>
</dbReference>
<evidence type="ECO:0000256" key="5">
    <source>
        <dbReference type="ARBA" id="ARBA00023163"/>
    </source>
</evidence>
<sequence length="271" mass="31343">MPKQAEELVNKNQYPYASVRISQDKSSQWLNKPEEDTVPFCAVTKRILLISPTLNQVHDLVKVLTDRCFDVMMFHRLEPELYNNIPHDLLIYDVTSYDDQDALELQMKLKESTSSQNLFLVSEKFIRGAAPEMLQEELLVWPGRPHEALYHVQRIISRAVPRQEQTVQTTSNDSLIFKDLRVDLERMLVLKQEEQVHLTKTEYDLLLILMNAKGSVISREEMLSRVWETDFTGGSNVVDVHIKSLRKKLGDQASDPKYIITVRGVGYRLAD</sequence>
<dbReference type="InterPro" id="IPR039420">
    <property type="entry name" value="WalR-like"/>
</dbReference>
<feature type="domain" description="OmpR/PhoB-type" evidence="7">
    <location>
        <begin position="172"/>
        <end position="271"/>
    </location>
</feature>
<evidence type="ECO:0000256" key="2">
    <source>
        <dbReference type="ARBA" id="ARBA00023012"/>
    </source>
</evidence>
<keyword evidence="4 6" id="KW-0238">DNA-binding</keyword>
<protein>
    <submittedName>
        <fullName evidence="8">Winged-helix domain-containing protein</fullName>
    </submittedName>
</protein>
<dbReference type="Pfam" id="PF00486">
    <property type="entry name" value="Trans_reg_C"/>
    <property type="match status" value="1"/>
</dbReference>
<proteinExistence type="predicted"/>
<keyword evidence="2" id="KW-0902">Two-component regulatory system</keyword>
<reference evidence="8 9" key="1">
    <citation type="submission" date="2020-08" db="EMBL/GenBank/DDBJ databases">
        <title>A Genomic Blueprint of the Chicken Gut Microbiome.</title>
        <authorList>
            <person name="Gilroy R."/>
            <person name="Ravi A."/>
            <person name="Getino M."/>
            <person name="Pursley I."/>
            <person name="Horton D.L."/>
            <person name="Alikhan N.-F."/>
            <person name="Baker D."/>
            <person name="Gharbi K."/>
            <person name="Hall N."/>
            <person name="Watson M."/>
            <person name="Adriaenssens E.M."/>
            <person name="Foster-Nyarko E."/>
            <person name="Jarju S."/>
            <person name="Secka A."/>
            <person name="Antonio M."/>
            <person name="Oren A."/>
            <person name="Chaudhuri R."/>
            <person name="La Ragione R.M."/>
            <person name="Hildebrand F."/>
            <person name="Pallen M.J."/>
        </authorList>
    </citation>
    <scope>NUCLEOTIDE SEQUENCE [LARGE SCALE GENOMIC DNA]</scope>
    <source>
        <strain evidence="8 9">Sa2BVA9</strain>
    </source>
</reference>
<dbReference type="Proteomes" id="UP000608071">
    <property type="component" value="Unassembled WGS sequence"/>
</dbReference>
<evidence type="ECO:0000256" key="3">
    <source>
        <dbReference type="ARBA" id="ARBA00023015"/>
    </source>
</evidence>
<keyword evidence="3" id="KW-0805">Transcription regulation</keyword>
<evidence type="ECO:0000313" key="8">
    <source>
        <dbReference type="EMBL" id="MBD7969052.1"/>
    </source>
</evidence>
<keyword evidence="9" id="KW-1185">Reference proteome</keyword>
<keyword evidence="5" id="KW-0804">Transcription</keyword>
<dbReference type="SUPFAM" id="SSF46894">
    <property type="entry name" value="C-terminal effector domain of the bipartite response regulators"/>
    <property type="match status" value="1"/>
</dbReference>
<evidence type="ECO:0000256" key="4">
    <source>
        <dbReference type="ARBA" id="ARBA00023125"/>
    </source>
</evidence>
<evidence type="ECO:0000259" key="7">
    <source>
        <dbReference type="PROSITE" id="PS51755"/>
    </source>
</evidence>
<dbReference type="RefSeq" id="WP_191800677.1">
    <property type="nucleotide sequence ID" value="NZ_JACSQL010000005.1"/>
</dbReference>
<keyword evidence="1" id="KW-0597">Phosphoprotein</keyword>
<dbReference type="InterPro" id="IPR016032">
    <property type="entry name" value="Sig_transdc_resp-reg_C-effctor"/>
</dbReference>
<organism evidence="8 9">
    <name type="scientific">Paenibacillus gallinarum</name>
    <dbReference type="NCBI Taxonomy" id="2762232"/>
    <lineage>
        <taxon>Bacteria</taxon>
        <taxon>Bacillati</taxon>
        <taxon>Bacillota</taxon>
        <taxon>Bacilli</taxon>
        <taxon>Bacillales</taxon>
        <taxon>Paenibacillaceae</taxon>
        <taxon>Paenibacillus</taxon>
    </lineage>
</organism>
<dbReference type="InterPro" id="IPR001867">
    <property type="entry name" value="OmpR/PhoB-type_DNA-bd"/>
</dbReference>
<dbReference type="PANTHER" id="PTHR48111">
    <property type="entry name" value="REGULATOR OF RPOS"/>
    <property type="match status" value="1"/>
</dbReference>
<dbReference type="CDD" id="cd00383">
    <property type="entry name" value="trans_reg_C"/>
    <property type="match status" value="1"/>
</dbReference>
<accession>A0ABR8SZV4</accession>
<dbReference type="EMBL" id="JACSQL010000005">
    <property type="protein sequence ID" value="MBD7969052.1"/>
    <property type="molecule type" value="Genomic_DNA"/>
</dbReference>
<dbReference type="SMART" id="SM00862">
    <property type="entry name" value="Trans_reg_C"/>
    <property type="match status" value="1"/>
</dbReference>
<evidence type="ECO:0000256" key="6">
    <source>
        <dbReference type="PROSITE-ProRule" id="PRU01091"/>
    </source>
</evidence>
<dbReference type="PROSITE" id="PS51755">
    <property type="entry name" value="OMPR_PHOB"/>
    <property type="match status" value="1"/>
</dbReference>
<comment type="caution">
    <text evidence="8">The sequence shown here is derived from an EMBL/GenBank/DDBJ whole genome shotgun (WGS) entry which is preliminary data.</text>
</comment>
<dbReference type="InterPro" id="IPR036388">
    <property type="entry name" value="WH-like_DNA-bd_sf"/>
</dbReference>
<evidence type="ECO:0000256" key="1">
    <source>
        <dbReference type="ARBA" id="ARBA00022553"/>
    </source>
</evidence>
<name>A0ABR8SZV4_9BACL</name>